<evidence type="ECO:0000256" key="2">
    <source>
        <dbReference type="SAM" id="Phobius"/>
    </source>
</evidence>
<keyword evidence="2" id="KW-0472">Membrane</keyword>
<name>A0ABQ9R660_9PEZI</name>
<dbReference type="EMBL" id="MLFU01000029">
    <property type="protein sequence ID" value="KAK1496207.1"/>
    <property type="molecule type" value="Genomic_DNA"/>
</dbReference>
<sequence>MQIITSLTKRPPSYLTLGGGRNISLTNQGGRGHGKQPTGRHGPRPAPWFRAVIGSDGRPSRPTLTVCGIATTFLPGLSGIFNRAFCVPMQATWRRPRIWWPGRWPRVLQNAVGRQSKPHRWLSLAAILICVSILSTLSPPMLHSRVH</sequence>
<accession>A0ABQ9R660</accession>
<dbReference type="RefSeq" id="XP_060380927.1">
    <property type="nucleotide sequence ID" value="XM_060524414.1"/>
</dbReference>
<gene>
    <name evidence="3" type="ORF">CTAM01_08394</name>
</gene>
<protein>
    <submittedName>
        <fullName evidence="3">Uncharacterized protein</fullName>
    </submittedName>
</protein>
<feature type="transmembrane region" description="Helical" evidence="2">
    <location>
        <begin position="121"/>
        <end position="142"/>
    </location>
</feature>
<keyword evidence="4" id="KW-1185">Reference proteome</keyword>
<organism evidence="3 4">
    <name type="scientific">Colletotrichum tamarilloi</name>
    <dbReference type="NCBI Taxonomy" id="1209934"/>
    <lineage>
        <taxon>Eukaryota</taxon>
        <taxon>Fungi</taxon>
        <taxon>Dikarya</taxon>
        <taxon>Ascomycota</taxon>
        <taxon>Pezizomycotina</taxon>
        <taxon>Sordariomycetes</taxon>
        <taxon>Hypocreomycetidae</taxon>
        <taxon>Glomerellales</taxon>
        <taxon>Glomerellaceae</taxon>
        <taxon>Colletotrichum</taxon>
        <taxon>Colletotrichum acutatum species complex</taxon>
    </lineage>
</organism>
<dbReference type="Proteomes" id="UP001227543">
    <property type="component" value="Unassembled WGS sequence"/>
</dbReference>
<dbReference type="GeneID" id="85408652"/>
<evidence type="ECO:0000313" key="4">
    <source>
        <dbReference type="Proteomes" id="UP001227543"/>
    </source>
</evidence>
<evidence type="ECO:0000256" key="1">
    <source>
        <dbReference type="SAM" id="MobiDB-lite"/>
    </source>
</evidence>
<keyword evidence="2" id="KW-1133">Transmembrane helix</keyword>
<comment type="caution">
    <text evidence="3">The sequence shown here is derived from an EMBL/GenBank/DDBJ whole genome shotgun (WGS) entry which is preliminary data.</text>
</comment>
<reference evidence="3 4" key="1">
    <citation type="submission" date="2016-10" db="EMBL/GenBank/DDBJ databases">
        <title>The genome sequence of Colletotrichum fioriniae PJ7.</title>
        <authorList>
            <person name="Baroncelli R."/>
        </authorList>
    </citation>
    <scope>NUCLEOTIDE SEQUENCE [LARGE SCALE GENOMIC DNA]</scope>
    <source>
        <strain evidence="3 4">Tom-12</strain>
    </source>
</reference>
<feature type="region of interest" description="Disordered" evidence="1">
    <location>
        <begin position="21"/>
        <end position="44"/>
    </location>
</feature>
<evidence type="ECO:0000313" key="3">
    <source>
        <dbReference type="EMBL" id="KAK1496207.1"/>
    </source>
</evidence>
<proteinExistence type="predicted"/>
<keyword evidence="2" id="KW-0812">Transmembrane</keyword>